<evidence type="ECO:0000313" key="14">
    <source>
        <dbReference type="Proteomes" id="UP000006727"/>
    </source>
</evidence>
<dbReference type="Gene3D" id="3.40.50.150">
    <property type="entry name" value="Vaccinia Virus protein VP39"/>
    <property type="match status" value="1"/>
</dbReference>
<keyword evidence="4 10" id="KW-0808">Transferase</keyword>
<dbReference type="GO" id="GO:0070901">
    <property type="term" value="P:mitochondrial tRNA methylation"/>
    <property type="evidence" value="ECO:0007669"/>
    <property type="project" value="UniProtKB-ARBA"/>
</dbReference>
<comment type="subcellular location">
    <subcellularLocation>
        <location evidence="10">Mitochondrion matrix</location>
    </subcellularLocation>
    <subcellularLocation>
        <location evidence="10">Nucleus</location>
    </subcellularLocation>
    <subcellularLocation>
        <location evidence="10">Cytoplasm</location>
    </subcellularLocation>
    <text evidence="10">Predominantly in the mitochondria and in the nucleus.</text>
</comment>
<comment type="subunit">
    <text evidence="10">Monomer.</text>
</comment>
<dbReference type="InterPro" id="IPR030382">
    <property type="entry name" value="MeTrfase_TRM5/TYW2"/>
</dbReference>
<evidence type="ECO:0000256" key="5">
    <source>
        <dbReference type="ARBA" id="ARBA00022691"/>
    </source>
</evidence>
<dbReference type="EnsemblPlants" id="Pp3c16_12900V3.1">
    <property type="protein sequence ID" value="Pp3c16_12900V3.1"/>
    <property type="gene ID" value="Pp3c16_12900"/>
</dbReference>
<keyword evidence="8 10" id="KW-0539">Nucleus</keyword>
<dbReference type="InterPro" id="IPR025792">
    <property type="entry name" value="tRNA_Gua_MeTrfase_euk"/>
</dbReference>
<evidence type="ECO:0000256" key="10">
    <source>
        <dbReference type="HAMAP-Rule" id="MF_03152"/>
    </source>
</evidence>
<dbReference type="Proteomes" id="UP000006727">
    <property type="component" value="Chromosome 16"/>
</dbReference>
<dbReference type="STRING" id="3218.A0A2K1J8E5"/>
<comment type="similarity">
    <text evidence="10">Belongs to the TRM5 / TYW2 family.</text>
</comment>
<dbReference type="Gramene" id="Pp3c16_12900V3.1">
    <property type="protein sequence ID" value="Pp3c16_12900V3.1"/>
    <property type="gene ID" value="Pp3c16_12900"/>
</dbReference>
<dbReference type="GO" id="GO:0005634">
    <property type="term" value="C:nucleus"/>
    <property type="evidence" value="ECO:0007669"/>
    <property type="project" value="UniProtKB-SubCell"/>
</dbReference>
<feature type="domain" description="SAM-dependent methyltransferase TRM5/TYW2-type" evidence="11">
    <location>
        <begin position="382"/>
        <end position="643"/>
    </location>
</feature>
<gene>
    <name evidence="13" type="primary">LOC112293119</name>
    <name evidence="12" type="ORF">PHYPA_020898</name>
</gene>
<keyword evidence="2 10" id="KW-0963">Cytoplasm</keyword>
<keyword evidence="14" id="KW-1185">Reference proteome</keyword>
<evidence type="ECO:0000256" key="3">
    <source>
        <dbReference type="ARBA" id="ARBA00022603"/>
    </source>
</evidence>
<dbReference type="EnsemblPlants" id="Pp3c16_12900V3.2">
    <property type="protein sequence ID" value="Pp3c16_12900V3.2"/>
    <property type="gene ID" value="Pp3c16_12900"/>
</dbReference>
<comment type="function">
    <text evidence="10">Specifically methylates the N1 position of guanosine-37 in various cytoplasmic and mitochondrial tRNAs. Methylation is not dependent on the nature of the nucleoside 5' of the target nucleoside. This is the first step in the biosynthesis of wybutosine (yW), a modified base adjacent to the anticodon of tRNAs and required for accurate decoding.</text>
</comment>
<evidence type="ECO:0000256" key="7">
    <source>
        <dbReference type="ARBA" id="ARBA00023128"/>
    </source>
</evidence>
<evidence type="ECO:0000313" key="12">
    <source>
        <dbReference type="EMBL" id="PNR37789.1"/>
    </source>
</evidence>
<dbReference type="FunFam" id="3.30.300.110:FF:000001">
    <property type="entry name" value="tRNA (guanine(37)-N1)-methyltransferase"/>
    <property type="match status" value="1"/>
</dbReference>
<reference evidence="13" key="3">
    <citation type="submission" date="2020-12" db="UniProtKB">
        <authorList>
            <consortium name="EnsemblPlants"/>
        </authorList>
    </citation>
    <scope>IDENTIFICATION</scope>
</reference>
<sequence length="657" mass="74080">MSRASVGLASSCLSLKHARFAGLNLGGGLRVRAYAKPRVSCVAYERGEEVDKTRSKKKNVSDFGPSLARGRRLPLLQFETSQQDSNILQETQWARKKAELEFGTQVDGALAESIIRSEYDQRSCNAFIETNLLNAKEVVEKLVKEDGTVKKHLKFAELDRESFTRVFEVAAVRVPADWCGVFVPSLQGHLLNWPRVKNVPRVEGDDGDAALKSLLWKDEQALQTTQGLVESVISAVYPEEPDLDGEQADKIKNKRRLPSLRKLTRGVDSALVQSIKSPKRGLSEQPLVRGREEGAVSVKIVGECQNSQNHDNEPRDAWRLLLLDERYNDTPNDELPQAVQAVLAHPGCELVRCELTLTYDYWPMDEILKEVLPPGMTTPTAFETVGHIAHLNLRNEHIPYRHAIAQIVLEKNKPRIRTVVNKTDVIHNKYRTMQLELLAGNSSLITTVVEHGLSFRLDLASVYWNSRLATERQRLIDTFNENDIVCDMFAGVGPIAIVASKKVKFVYANDLNPAATTYMHHNLRLNKLAYKVEVSNDDARQFVRNLLARNPPVLFTQVVMNLPLDAAEFLDVFVHAFSRDVWERHTLPHIHVYGFSKAKDPEAEYSERIADVLGEMPHPIHIHRVRLVAPGKYMLCASFRLPANVAFPRGSTIREYA</sequence>
<dbReference type="HAMAP" id="MF_03152">
    <property type="entry name" value="TRM5"/>
    <property type="match status" value="1"/>
</dbReference>
<evidence type="ECO:0000256" key="1">
    <source>
        <dbReference type="ARBA" id="ARBA00009775"/>
    </source>
</evidence>
<dbReference type="GeneID" id="112293119"/>
<evidence type="ECO:0000313" key="13">
    <source>
        <dbReference type="EnsemblPlants" id="Pp3c16_12900V3.1"/>
    </source>
</evidence>
<comment type="similarity">
    <text evidence="1">Belongs to the class I-like SAM-binding methyltransferase superfamily. TRM5/TYW2 family.</text>
</comment>
<evidence type="ECO:0000256" key="2">
    <source>
        <dbReference type="ARBA" id="ARBA00022490"/>
    </source>
</evidence>
<dbReference type="GO" id="GO:0002939">
    <property type="term" value="P:tRNA N1-guanine methylation"/>
    <property type="evidence" value="ECO:0000318"/>
    <property type="project" value="GO_Central"/>
</dbReference>
<proteinExistence type="inferred from homology"/>
<dbReference type="InterPro" id="IPR029063">
    <property type="entry name" value="SAM-dependent_MTases_sf"/>
</dbReference>
<dbReference type="EC" id="2.1.1.228" evidence="10"/>
<dbReference type="EMBL" id="ABEU02000016">
    <property type="protein sequence ID" value="PNR37789.1"/>
    <property type="molecule type" value="Genomic_DNA"/>
</dbReference>
<dbReference type="GO" id="GO:0052906">
    <property type="term" value="F:tRNA (guanine(37)-N1)-methyltransferase activity"/>
    <property type="evidence" value="ECO:0007669"/>
    <property type="project" value="UniProtKB-UniRule"/>
</dbReference>
<keyword evidence="5 10" id="KW-0949">S-adenosyl-L-methionine</keyword>
<feature type="binding site" evidence="10">
    <location>
        <position position="472"/>
    </location>
    <ligand>
        <name>S-adenosyl-L-methionine</name>
        <dbReference type="ChEBI" id="CHEBI:59789"/>
    </ligand>
</feature>
<dbReference type="OrthoDB" id="408788at2759"/>
<dbReference type="GO" id="GO:0005737">
    <property type="term" value="C:cytoplasm"/>
    <property type="evidence" value="ECO:0000318"/>
    <property type="project" value="GO_Central"/>
</dbReference>
<dbReference type="InterPro" id="IPR056744">
    <property type="entry name" value="TRM5/TYW2-like_N"/>
</dbReference>
<evidence type="ECO:0000259" key="11">
    <source>
        <dbReference type="PROSITE" id="PS51684"/>
    </source>
</evidence>
<dbReference type="Pfam" id="PF25133">
    <property type="entry name" value="TYW2_N_2"/>
    <property type="match status" value="1"/>
</dbReference>
<dbReference type="GO" id="GO:0008175">
    <property type="term" value="F:tRNA methyltransferase activity"/>
    <property type="evidence" value="ECO:0000318"/>
    <property type="project" value="GO_Central"/>
</dbReference>
<evidence type="ECO:0000256" key="6">
    <source>
        <dbReference type="ARBA" id="ARBA00022694"/>
    </source>
</evidence>
<keyword evidence="7 10" id="KW-0496">Mitochondrion</keyword>
<feature type="binding site" evidence="10">
    <location>
        <begin position="510"/>
        <end position="511"/>
    </location>
    <ligand>
        <name>S-adenosyl-L-methionine</name>
        <dbReference type="ChEBI" id="CHEBI:59789"/>
    </ligand>
</feature>
<dbReference type="InterPro" id="IPR056743">
    <property type="entry name" value="TRM5-TYW2-like_MTfase"/>
</dbReference>
<dbReference type="Gramene" id="Pp3c16_12900V3.2">
    <property type="protein sequence ID" value="Pp3c16_12900V3.2"/>
    <property type="gene ID" value="Pp3c16_12900"/>
</dbReference>
<dbReference type="GO" id="GO:0005759">
    <property type="term" value="C:mitochondrial matrix"/>
    <property type="evidence" value="ECO:0007669"/>
    <property type="project" value="UniProtKB-SubCell"/>
</dbReference>
<feature type="binding site" evidence="10">
    <location>
        <position position="561"/>
    </location>
    <ligand>
        <name>S-adenosyl-L-methionine</name>
        <dbReference type="ChEBI" id="CHEBI:59789"/>
    </ligand>
</feature>
<dbReference type="Gene3D" id="3.30.300.110">
    <property type="entry name" value="Met-10+ protein-like domains"/>
    <property type="match status" value="1"/>
</dbReference>
<name>A0A2K1J8E5_PHYPA</name>
<evidence type="ECO:0000256" key="4">
    <source>
        <dbReference type="ARBA" id="ARBA00022679"/>
    </source>
</evidence>
<keyword evidence="3 10" id="KW-0489">Methyltransferase</keyword>
<comment type="catalytic activity">
    <reaction evidence="9 10">
        <text>guanosine(37) in tRNA + S-adenosyl-L-methionine = N(1)-methylguanosine(37) in tRNA + S-adenosyl-L-homocysteine + H(+)</text>
        <dbReference type="Rhea" id="RHEA:36899"/>
        <dbReference type="Rhea" id="RHEA-COMP:10145"/>
        <dbReference type="Rhea" id="RHEA-COMP:10147"/>
        <dbReference type="ChEBI" id="CHEBI:15378"/>
        <dbReference type="ChEBI" id="CHEBI:57856"/>
        <dbReference type="ChEBI" id="CHEBI:59789"/>
        <dbReference type="ChEBI" id="CHEBI:73542"/>
        <dbReference type="ChEBI" id="CHEBI:74269"/>
        <dbReference type="EC" id="2.1.1.228"/>
    </reaction>
</comment>
<dbReference type="SUPFAM" id="SSF53335">
    <property type="entry name" value="S-adenosyl-L-methionine-dependent methyltransferases"/>
    <property type="match status" value="1"/>
</dbReference>
<accession>A0A2K1J8E5</accession>
<dbReference type="AlphaFoldDB" id="A0A2K1J8E5"/>
<dbReference type="RefSeq" id="XP_024397998.1">
    <property type="nucleotide sequence ID" value="XM_024542230.2"/>
</dbReference>
<organism evidence="12">
    <name type="scientific">Physcomitrium patens</name>
    <name type="common">Spreading-leaved earth moss</name>
    <name type="synonym">Physcomitrella patens</name>
    <dbReference type="NCBI Taxonomy" id="3218"/>
    <lineage>
        <taxon>Eukaryota</taxon>
        <taxon>Viridiplantae</taxon>
        <taxon>Streptophyta</taxon>
        <taxon>Embryophyta</taxon>
        <taxon>Bryophyta</taxon>
        <taxon>Bryophytina</taxon>
        <taxon>Bryopsida</taxon>
        <taxon>Funariidae</taxon>
        <taxon>Funariales</taxon>
        <taxon>Funariaceae</taxon>
        <taxon>Physcomitrium</taxon>
    </lineage>
</organism>
<dbReference type="Pfam" id="PF02475">
    <property type="entry name" value="TRM5-TYW2_MTfase"/>
    <property type="match status" value="1"/>
</dbReference>
<dbReference type="PROSITE" id="PS51684">
    <property type="entry name" value="SAM_MT_TRM5_TYW2"/>
    <property type="match status" value="1"/>
</dbReference>
<dbReference type="PaxDb" id="3218-PP1S15_229V6.1"/>
<feature type="binding site" evidence="10">
    <location>
        <begin position="538"/>
        <end position="539"/>
    </location>
    <ligand>
        <name>S-adenosyl-L-methionine</name>
        <dbReference type="ChEBI" id="CHEBI:59789"/>
    </ligand>
</feature>
<reference evidence="12 14" key="2">
    <citation type="journal article" date="2018" name="Plant J.">
        <title>The Physcomitrella patens chromosome-scale assembly reveals moss genome structure and evolution.</title>
        <authorList>
            <person name="Lang D."/>
            <person name="Ullrich K.K."/>
            <person name="Murat F."/>
            <person name="Fuchs J."/>
            <person name="Jenkins J."/>
            <person name="Haas F.B."/>
            <person name="Piednoel M."/>
            <person name="Gundlach H."/>
            <person name="Van Bel M."/>
            <person name="Meyberg R."/>
            <person name="Vives C."/>
            <person name="Morata J."/>
            <person name="Symeonidi A."/>
            <person name="Hiss M."/>
            <person name="Muchero W."/>
            <person name="Kamisugi Y."/>
            <person name="Saleh O."/>
            <person name="Blanc G."/>
            <person name="Decker E.L."/>
            <person name="van Gessel N."/>
            <person name="Grimwood J."/>
            <person name="Hayes R.D."/>
            <person name="Graham S.W."/>
            <person name="Gunter L.E."/>
            <person name="McDaniel S.F."/>
            <person name="Hoernstein S.N.W."/>
            <person name="Larsson A."/>
            <person name="Li F.W."/>
            <person name="Perroud P.F."/>
            <person name="Phillips J."/>
            <person name="Ranjan P."/>
            <person name="Rokshar D.S."/>
            <person name="Rothfels C.J."/>
            <person name="Schneider L."/>
            <person name="Shu S."/>
            <person name="Stevenson D.W."/>
            <person name="Thummler F."/>
            <person name="Tillich M."/>
            <person name="Villarreal Aguilar J.C."/>
            <person name="Widiez T."/>
            <person name="Wong G.K."/>
            <person name="Wymore A."/>
            <person name="Zhang Y."/>
            <person name="Zimmer A.D."/>
            <person name="Quatrano R.S."/>
            <person name="Mayer K.F.X."/>
            <person name="Goodstein D."/>
            <person name="Casacuberta J.M."/>
            <person name="Vandepoele K."/>
            <person name="Reski R."/>
            <person name="Cuming A.C."/>
            <person name="Tuskan G.A."/>
            <person name="Maumus F."/>
            <person name="Salse J."/>
            <person name="Schmutz J."/>
            <person name="Rensing S.A."/>
        </authorList>
    </citation>
    <scope>NUCLEOTIDE SEQUENCE [LARGE SCALE GENOMIC DNA]</scope>
    <source>
        <strain evidence="13 14">cv. Gransden 2004</strain>
    </source>
</reference>
<dbReference type="PANTHER" id="PTHR23245">
    <property type="entry name" value="TRNA METHYLTRANSFERASE"/>
    <property type="match status" value="1"/>
</dbReference>
<dbReference type="PANTHER" id="PTHR23245:SF43">
    <property type="entry name" value="TRNA (GUANINE(37)-N1)-METHYLTRANSFERASE 2"/>
    <property type="match status" value="1"/>
</dbReference>
<reference evidence="12 14" key="1">
    <citation type="journal article" date="2008" name="Science">
        <title>The Physcomitrella genome reveals evolutionary insights into the conquest of land by plants.</title>
        <authorList>
            <person name="Rensing S."/>
            <person name="Lang D."/>
            <person name="Zimmer A."/>
            <person name="Terry A."/>
            <person name="Salamov A."/>
            <person name="Shapiro H."/>
            <person name="Nishiyama T."/>
            <person name="Perroud P.-F."/>
            <person name="Lindquist E."/>
            <person name="Kamisugi Y."/>
            <person name="Tanahashi T."/>
            <person name="Sakakibara K."/>
            <person name="Fujita T."/>
            <person name="Oishi K."/>
            <person name="Shin-I T."/>
            <person name="Kuroki Y."/>
            <person name="Toyoda A."/>
            <person name="Suzuki Y."/>
            <person name="Hashimoto A."/>
            <person name="Yamaguchi K."/>
            <person name="Sugano A."/>
            <person name="Kohara Y."/>
            <person name="Fujiyama A."/>
            <person name="Anterola A."/>
            <person name="Aoki S."/>
            <person name="Ashton N."/>
            <person name="Barbazuk W.B."/>
            <person name="Barker E."/>
            <person name="Bennetzen J."/>
            <person name="Bezanilla M."/>
            <person name="Blankenship R."/>
            <person name="Cho S.H."/>
            <person name="Dutcher S."/>
            <person name="Estelle M."/>
            <person name="Fawcett J.A."/>
            <person name="Gundlach H."/>
            <person name="Hanada K."/>
            <person name="Heyl A."/>
            <person name="Hicks K.A."/>
            <person name="Hugh J."/>
            <person name="Lohr M."/>
            <person name="Mayer K."/>
            <person name="Melkozernov A."/>
            <person name="Murata T."/>
            <person name="Nelson D."/>
            <person name="Pils B."/>
            <person name="Prigge M."/>
            <person name="Reiss B."/>
            <person name="Renner T."/>
            <person name="Rombauts S."/>
            <person name="Rushton P."/>
            <person name="Sanderfoot A."/>
            <person name="Schween G."/>
            <person name="Shiu S.-H."/>
            <person name="Stueber K."/>
            <person name="Theodoulou F.L."/>
            <person name="Tu H."/>
            <person name="Van de Peer Y."/>
            <person name="Verrier P.J."/>
            <person name="Waters E."/>
            <person name="Wood A."/>
            <person name="Yang L."/>
            <person name="Cove D."/>
            <person name="Cuming A."/>
            <person name="Hasebe M."/>
            <person name="Lucas S."/>
            <person name="Mishler D.B."/>
            <person name="Reski R."/>
            <person name="Grigoriev I."/>
            <person name="Quatrano R.S."/>
            <person name="Boore J.L."/>
        </authorList>
    </citation>
    <scope>NUCLEOTIDE SEQUENCE [LARGE SCALE GENOMIC DNA]</scope>
    <source>
        <strain evidence="13 14">cv. Gransden 2004</strain>
    </source>
</reference>
<evidence type="ECO:0000256" key="8">
    <source>
        <dbReference type="ARBA" id="ARBA00023242"/>
    </source>
</evidence>
<protein>
    <recommendedName>
        <fullName evidence="10">tRNA (guanine(37)-N1)-methyltransferase</fullName>
        <ecNumber evidence="10">2.1.1.228</ecNumber>
    </recommendedName>
    <alternativeName>
        <fullName evidence="10">M1G-methyltransferase</fullName>
    </alternativeName>
    <alternativeName>
        <fullName evidence="10">tRNA [GM37] methyltransferase</fullName>
    </alternativeName>
    <alternativeName>
        <fullName evidence="10">tRNA methyltransferase 5 homolog</fullName>
    </alternativeName>
</protein>
<keyword evidence="6 10" id="KW-0819">tRNA processing</keyword>
<evidence type="ECO:0000256" key="9">
    <source>
        <dbReference type="ARBA" id="ARBA00047783"/>
    </source>
</evidence>